<sequence length="293" mass="34571">MTNLEEILSYLRVILFGIIFLMAFIYSIPIICITRFHRSNMILTLNICLVTALCSIYWFFFYLMVMLTPVRTFDTVVDSCTFVNMVSAIITIQVPFSFITTSINRFCRIIYHNKPLFKRKRWVFICILSQWISGILIMLPILLGIHANCVISRWVDSYKFIFMVICPSFIFFIINSLIYIKVRLLSRRVRSSVSLLIRVSGSEHKSKISRRDVRLLRHMIIMFSIFIGGWTPLYLLLAIENAFYIHPILLACFTIWCELALLCDIIDLYLYNHELRKYLQTIFSRCMPKINQT</sequence>
<evidence type="ECO:0000256" key="7">
    <source>
        <dbReference type="SAM" id="Phobius"/>
    </source>
</evidence>
<proteinExistence type="predicted"/>
<dbReference type="CDD" id="cd00637">
    <property type="entry name" value="7tm_classA_rhodopsin-like"/>
    <property type="match status" value="1"/>
</dbReference>
<keyword evidence="6" id="KW-0675">Receptor</keyword>
<feature type="transmembrane region" description="Helical" evidence="7">
    <location>
        <begin position="41"/>
        <end position="61"/>
    </location>
</feature>
<evidence type="ECO:0000256" key="6">
    <source>
        <dbReference type="ARBA" id="ARBA00023170"/>
    </source>
</evidence>
<dbReference type="PROSITE" id="PS50262">
    <property type="entry name" value="G_PROTEIN_RECEP_F1_2"/>
    <property type="match status" value="1"/>
</dbReference>
<organism evidence="9 11">
    <name type="scientific">Adineta steineri</name>
    <dbReference type="NCBI Taxonomy" id="433720"/>
    <lineage>
        <taxon>Eukaryota</taxon>
        <taxon>Metazoa</taxon>
        <taxon>Spiralia</taxon>
        <taxon>Gnathifera</taxon>
        <taxon>Rotifera</taxon>
        <taxon>Eurotatoria</taxon>
        <taxon>Bdelloidea</taxon>
        <taxon>Adinetida</taxon>
        <taxon>Adinetidae</taxon>
        <taxon>Adineta</taxon>
    </lineage>
</organism>
<dbReference type="AlphaFoldDB" id="A0A814U5N7"/>
<gene>
    <name evidence="9" type="ORF">IZO911_LOCUS26947</name>
    <name evidence="10" type="ORF">KXQ929_LOCUS7721</name>
</gene>
<evidence type="ECO:0000256" key="3">
    <source>
        <dbReference type="ARBA" id="ARBA00022692"/>
    </source>
</evidence>
<keyword evidence="3 7" id="KW-0812">Transmembrane</keyword>
<keyword evidence="4 7" id="KW-1133">Transmembrane helix</keyword>
<feature type="transmembrane region" description="Helical" evidence="7">
    <location>
        <begin position="122"/>
        <end position="145"/>
    </location>
</feature>
<name>A0A814U5N7_9BILA</name>
<protein>
    <recommendedName>
        <fullName evidence="8">G-protein coupled receptors family 1 profile domain-containing protein</fullName>
    </recommendedName>
</protein>
<evidence type="ECO:0000256" key="4">
    <source>
        <dbReference type="ARBA" id="ARBA00022989"/>
    </source>
</evidence>
<dbReference type="GO" id="GO:0005886">
    <property type="term" value="C:plasma membrane"/>
    <property type="evidence" value="ECO:0007669"/>
    <property type="project" value="UniProtKB-SubCell"/>
</dbReference>
<comment type="subcellular location">
    <subcellularLocation>
        <location evidence="1">Cell membrane</location>
        <topology evidence="1">Multi-pass membrane protein</topology>
    </subcellularLocation>
</comment>
<evidence type="ECO:0000256" key="1">
    <source>
        <dbReference type="ARBA" id="ARBA00004651"/>
    </source>
</evidence>
<feature type="transmembrane region" description="Helical" evidence="7">
    <location>
        <begin position="157"/>
        <end position="180"/>
    </location>
</feature>
<keyword evidence="5 7" id="KW-0472">Membrane</keyword>
<feature type="transmembrane region" description="Helical" evidence="7">
    <location>
        <begin position="81"/>
        <end position="101"/>
    </location>
</feature>
<dbReference type="Proteomes" id="UP000663860">
    <property type="component" value="Unassembled WGS sequence"/>
</dbReference>
<dbReference type="InterPro" id="IPR017452">
    <property type="entry name" value="GPCR_Rhodpsn_7TM"/>
</dbReference>
<feature type="transmembrane region" description="Helical" evidence="7">
    <location>
        <begin position="13"/>
        <end position="34"/>
    </location>
</feature>
<feature type="transmembrane region" description="Helical" evidence="7">
    <location>
        <begin position="215"/>
        <end position="237"/>
    </location>
</feature>
<dbReference type="EMBL" id="CAJNOE010000359">
    <property type="protein sequence ID" value="CAF1171945.1"/>
    <property type="molecule type" value="Genomic_DNA"/>
</dbReference>
<feature type="domain" description="G-protein coupled receptors family 1 profile" evidence="8">
    <location>
        <begin position="17"/>
        <end position="271"/>
    </location>
</feature>
<comment type="caution">
    <text evidence="9">The sequence shown here is derived from an EMBL/GenBank/DDBJ whole genome shotgun (WGS) entry which is preliminary data.</text>
</comment>
<evidence type="ECO:0000256" key="2">
    <source>
        <dbReference type="ARBA" id="ARBA00022475"/>
    </source>
</evidence>
<dbReference type="SUPFAM" id="SSF81321">
    <property type="entry name" value="Family A G protein-coupled receptor-like"/>
    <property type="match status" value="1"/>
</dbReference>
<reference evidence="9" key="1">
    <citation type="submission" date="2021-02" db="EMBL/GenBank/DDBJ databases">
        <authorList>
            <person name="Nowell W R."/>
        </authorList>
    </citation>
    <scope>NUCLEOTIDE SEQUENCE</scope>
</reference>
<dbReference type="GO" id="GO:0004930">
    <property type="term" value="F:G protein-coupled receptor activity"/>
    <property type="evidence" value="ECO:0007669"/>
    <property type="project" value="TreeGrafter"/>
</dbReference>
<evidence type="ECO:0000313" key="11">
    <source>
        <dbReference type="Proteomes" id="UP000663860"/>
    </source>
</evidence>
<evidence type="ECO:0000256" key="5">
    <source>
        <dbReference type="ARBA" id="ARBA00023136"/>
    </source>
</evidence>
<dbReference type="Proteomes" id="UP000663868">
    <property type="component" value="Unassembled WGS sequence"/>
</dbReference>
<accession>A0A814U5N7</accession>
<dbReference type="Gene3D" id="1.20.1070.10">
    <property type="entry name" value="Rhodopsin 7-helix transmembrane proteins"/>
    <property type="match status" value="1"/>
</dbReference>
<keyword evidence="2" id="KW-1003">Cell membrane</keyword>
<feature type="transmembrane region" description="Helical" evidence="7">
    <location>
        <begin position="243"/>
        <end position="270"/>
    </location>
</feature>
<evidence type="ECO:0000259" key="8">
    <source>
        <dbReference type="PROSITE" id="PS50262"/>
    </source>
</evidence>
<evidence type="ECO:0000313" key="10">
    <source>
        <dbReference type="EMBL" id="CAF3650529.1"/>
    </source>
</evidence>
<dbReference type="PANTHER" id="PTHR24241">
    <property type="entry name" value="NEUROPEPTIDE RECEPTOR-RELATED G-PROTEIN COUPLED RECEPTOR"/>
    <property type="match status" value="1"/>
</dbReference>
<dbReference type="EMBL" id="CAJOBB010000322">
    <property type="protein sequence ID" value="CAF3650529.1"/>
    <property type="molecule type" value="Genomic_DNA"/>
</dbReference>
<evidence type="ECO:0000313" key="9">
    <source>
        <dbReference type="EMBL" id="CAF1171945.1"/>
    </source>
</evidence>